<keyword evidence="2" id="KW-1185">Reference proteome</keyword>
<dbReference type="EMBL" id="FOVR01000002">
    <property type="protein sequence ID" value="SFN80855.1"/>
    <property type="molecule type" value="Genomic_DNA"/>
</dbReference>
<evidence type="ECO:0000313" key="2">
    <source>
        <dbReference type="Proteomes" id="UP000199236"/>
    </source>
</evidence>
<protein>
    <recommendedName>
        <fullName evidence="3">Transcriptional regulator, AlpA family</fullName>
    </recommendedName>
</protein>
<dbReference type="RefSeq" id="WP_090069164.1">
    <property type="nucleotide sequence ID" value="NZ_FOVR01000002.1"/>
</dbReference>
<evidence type="ECO:0000313" key="1">
    <source>
        <dbReference type="EMBL" id="SFN80855.1"/>
    </source>
</evidence>
<dbReference type="AlphaFoldDB" id="A0A1I5C1L7"/>
<gene>
    <name evidence="1" type="ORF">SAMN04488056_10283</name>
</gene>
<reference evidence="1 2" key="1">
    <citation type="submission" date="2016-10" db="EMBL/GenBank/DDBJ databases">
        <authorList>
            <person name="de Groot N.N."/>
        </authorList>
    </citation>
    <scope>NUCLEOTIDE SEQUENCE [LARGE SCALE GENOMIC DNA]</scope>
    <source>
        <strain evidence="1 2">CGMCC 1.9157</strain>
    </source>
</reference>
<dbReference type="Proteomes" id="UP000199236">
    <property type="component" value="Unassembled WGS sequence"/>
</dbReference>
<sequence>MTILPMNIPKRGLNEKEAAEYCGLSASAFTRLVGKFVIPGPIPETRRWDRCALDAALDRLSGLTTNTTTSNALDQGMARDG</sequence>
<dbReference type="OrthoDB" id="7574435at2"/>
<evidence type="ECO:0008006" key="3">
    <source>
        <dbReference type="Google" id="ProtNLM"/>
    </source>
</evidence>
<proteinExistence type="predicted"/>
<accession>A0A1I5C1L7</accession>
<organism evidence="1 2">
    <name type="scientific">Cohaesibacter marisflavi</name>
    <dbReference type="NCBI Taxonomy" id="655353"/>
    <lineage>
        <taxon>Bacteria</taxon>
        <taxon>Pseudomonadati</taxon>
        <taxon>Pseudomonadota</taxon>
        <taxon>Alphaproteobacteria</taxon>
        <taxon>Hyphomicrobiales</taxon>
        <taxon>Cohaesibacteraceae</taxon>
    </lineage>
</organism>
<dbReference type="STRING" id="655353.SAMN04488056_10283"/>
<name>A0A1I5C1L7_9HYPH</name>